<comment type="caution">
    <text evidence="2">The sequence shown here is derived from an EMBL/GenBank/DDBJ whole genome shotgun (WGS) entry which is preliminary data.</text>
</comment>
<protein>
    <submittedName>
        <fullName evidence="2">Uncharacterized protein</fullName>
    </submittedName>
</protein>
<reference evidence="2 3" key="1">
    <citation type="journal article" date="2014" name="Int. J. Syst. Evol. Microbiol.">
        <title>Fulvimonas yonginensis sp. nov., isolated from greenhouse soil, and emended description of the genus Fulvimonas.</title>
        <authorList>
            <person name="Ahn J.H."/>
            <person name="Kim S.J."/>
            <person name="Weon H.Y."/>
            <person name="Hong S.B."/>
            <person name="Seok S.J."/>
            <person name="Kwon S.W."/>
        </authorList>
    </citation>
    <scope>NUCLEOTIDE SEQUENCE [LARGE SCALE GENOMIC DNA]</scope>
    <source>
        <strain evidence="2 3">KACC 16952</strain>
    </source>
</reference>
<dbReference type="RefSeq" id="WP_336806183.1">
    <property type="nucleotide sequence ID" value="NZ_JBBBNY010000001.1"/>
</dbReference>
<feature type="chain" id="PRO_5046945791" evidence="1">
    <location>
        <begin position="19"/>
        <end position="188"/>
    </location>
</feature>
<evidence type="ECO:0000313" key="3">
    <source>
        <dbReference type="Proteomes" id="UP001381174"/>
    </source>
</evidence>
<keyword evidence="3" id="KW-1185">Reference proteome</keyword>
<dbReference type="Proteomes" id="UP001381174">
    <property type="component" value="Unassembled WGS sequence"/>
</dbReference>
<dbReference type="EMBL" id="JBBBNY010000001">
    <property type="protein sequence ID" value="MEI7035572.1"/>
    <property type="molecule type" value="Genomic_DNA"/>
</dbReference>
<evidence type="ECO:0000256" key="1">
    <source>
        <dbReference type="SAM" id="SignalP"/>
    </source>
</evidence>
<accession>A0ABU8J7R2</accession>
<evidence type="ECO:0000313" key="2">
    <source>
        <dbReference type="EMBL" id="MEI7035572.1"/>
    </source>
</evidence>
<name>A0ABU8J7R2_9GAMM</name>
<sequence length="188" mass="20197">MRAALAALLLATAVGAGAAEAPPGEVTVQGGPDGGVPGWVLHARAPSGWTADCCAYARAIGVNLVMYQGEWSGEPDRVMVLNVWPRELPSLDAELDADRKRYLQRDPAARVGRFPVRHRGMACEAQVFEGSDGIDDAVVFCEPGRAAGVRLSWSVSFHDADPRRAALLADFMQVVVGTRYRRGTRAPR</sequence>
<gene>
    <name evidence="2" type="ORF">WAT24_02235</name>
</gene>
<organism evidence="2 3">
    <name type="scientific">Fulvimonas yonginensis</name>
    <dbReference type="NCBI Taxonomy" id="1495200"/>
    <lineage>
        <taxon>Bacteria</taxon>
        <taxon>Pseudomonadati</taxon>
        <taxon>Pseudomonadota</taxon>
        <taxon>Gammaproteobacteria</taxon>
        <taxon>Lysobacterales</taxon>
        <taxon>Rhodanobacteraceae</taxon>
        <taxon>Fulvimonas</taxon>
    </lineage>
</organism>
<feature type="signal peptide" evidence="1">
    <location>
        <begin position="1"/>
        <end position="18"/>
    </location>
</feature>
<proteinExistence type="predicted"/>
<keyword evidence="1" id="KW-0732">Signal</keyword>